<dbReference type="Proteomes" id="UP000177273">
    <property type="component" value="Unassembled WGS sequence"/>
</dbReference>
<evidence type="ECO:0000313" key="3">
    <source>
        <dbReference type="EMBL" id="OFI46070.1"/>
    </source>
</evidence>
<organism evidence="3 4">
    <name type="scientific">Floricoccus penangensis</name>
    <dbReference type="NCBI Taxonomy" id="1859475"/>
    <lineage>
        <taxon>Bacteria</taxon>
        <taxon>Bacillati</taxon>
        <taxon>Bacillota</taxon>
        <taxon>Bacilli</taxon>
        <taxon>Lactobacillales</taxon>
        <taxon>Streptococcaceae</taxon>
        <taxon>Floricoccus</taxon>
    </lineage>
</organism>
<feature type="region of interest" description="Disordered" evidence="1">
    <location>
        <begin position="256"/>
        <end position="293"/>
    </location>
</feature>
<evidence type="ECO:0000313" key="4">
    <source>
        <dbReference type="Proteomes" id="UP000177273"/>
    </source>
</evidence>
<protein>
    <recommendedName>
        <fullName evidence="5">Lipoprotein</fullName>
    </recommendedName>
</protein>
<name>A0A9Q5JFG6_9LACT</name>
<reference evidence="4" key="1">
    <citation type="submission" date="2016-09" db="EMBL/GenBank/DDBJ databases">
        <title>Draft genome sequence of a novel species of the family Streptococcaceae isolated from flowers.</title>
        <authorList>
            <person name="Chuah L.-O."/>
            <person name="Yap K.-P."/>
            <person name="Thong K.L."/>
            <person name="Liong M.T."/>
            <person name="Ahmad R."/>
            <person name="Rusul G."/>
        </authorList>
    </citation>
    <scope>NUCLEOTIDE SEQUENCE [LARGE SCALE GENOMIC DNA]</scope>
    <source>
        <strain evidence="4">HibF3</strain>
    </source>
</reference>
<dbReference type="EMBL" id="MKIQ01000029">
    <property type="protein sequence ID" value="OFI46070.1"/>
    <property type="molecule type" value="Genomic_DNA"/>
</dbReference>
<keyword evidence="4" id="KW-1185">Reference proteome</keyword>
<keyword evidence="2" id="KW-0732">Signal</keyword>
<feature type="signal peptide" evidence="2">
    <location>
        <begin position="1"/>
        <end position="23"/>
    </location>
</feature>
<dbReference type="OrthoDB" id="9818641at2"/>
<comment type="caution">
    <text evidence="3">The sequence shown here is derived from an EMBL/GenBank/DDBJ whole genome shotgun (WGS) entry which is preliminary data.</text>
</comment>
<dbReference type="RefSeq" id="WP_070788540.1">
    <property type="nucleotide sequence ID" value="NZ_MKIQ01000029.1"/>
</dbReference>
<evidence type="ECO:0008006" key="5">
    <source>
        <dbReference type="Google" id="ProtNLM"/>
    </source>
</evidence>
<sequence length="293" mass="33647">MRRNRKTFLYFLLLCLISVNLSACKKNNKEESVNNSMEITDSSSKNKDFKVNNNEEKNISRSVKAILDCIYGGNENDVNRYFTQSYLKMKNDFLSSIVNKEKHMISMKGDFQTLKLVSGRDTYSAEDIVNEYAKTYLENVSKIHDYSIDNLDQDGEYALVSIKIRPIAGASEIKDSQGARIQVFGDEGDDTIIRESDNTSPQETNSLLELKLFSTYYGQMNQVPSFSDQEKTINFKLKKNDNEYKLDPVEYKKLIEQARDDTYSKDKKESGDSNPESKEYEIASKESGQKSER</sequence>
<dbReference type="AlphaFoldDB" id="A0A9Q5JFG6"/>
<feature type="chain" id="PRO_5040415036" description="Lipoprotein" evidence="2">
    <location>
        <begin position="24"/>
        <end position="293"/>
    </location>
</feature>
<proteinExistence type="predicted"/>
<evidence type="ECO:0000256" key="2">
    <source>
        <dbReference type="SAM" id="SignalP"/>
    </source>
</evidence>
<evidence type="ECO:0000256" key="1">
    <source>
        <dbReference type="SAM" id="MobiDB-lite"/>
    </source>
</evidence>
<accession>A0A9Q5JFG6</accession>
<gene>
    <name evidence="3" type="ORF">BG262_06180</name>
</gene>